<dbReference type="GO" id="GO:0005680">
    <property type="term" value="C:anaphase-promoting complex"/>
    <property type="evidence" value="ECO:0007669"/>
    <property type="project" value="InterPro"/>
</dbReference>
<accession>A0A0G2H038</accession>
<dbReference type="Pfam" id="PF05841">
    <property type="entry name" value="Apc15p"/>
    <property type="match status" value="1"/>
</dbReference>
<sequence length="284" mass="31950">MPRLRTNRLTGPRSSALASLLHDENTIEQRKLNVRRFGAGWIRPPGIAKTYQAAMDEAAEREEQEILARREAAMMELANAQEQEEEEARRRDMIERGLADERGEGDEGEDEEGDGDLDAEVPDMDADIPEGSLGEGSEGSEEEEDDDEDDEEEDDDDENIEDEDEEEAVTEEEVTGDVTQDVTFNEESMYGDASLLGEEHNEDLENAQQWVAREEAEMAGDLQDERDLDDDVPEAGEYEHTDTEIEDITEEDLHSSSFNASTRSTRLRSSRRGVAALSRFENAD</sequence>
<feature type="region of interest" description="Disordered" evidence="1">
    <location>
        <begin position="218"/>
        <end position="284"/>
    </location>
</feature>
<dbReference type="GO" id="GO:0031145">
    <property type="term" value="P:anaphase-promoting complex-dependent catabolic process"/>
    <property type="evidence" value="ECO:0007669"/>
    <property type="project" value="InterPro"/>
</dbReference>
<dbReference type="EMBL" id="LAQI01000005">
    <property type="protein sequence ID" value="KKY28728.1"/>
    <property type="molecule type" value="Genomic_DNA"/>
</dbReference>
<evidence type="ECO:0008006" key="4">
    <source>
        <dbReference type="Google" id="ProtNLM"/>
    </source>
</evidence>
<comment type="caution">
    <text evidence="2">The sequence shown here is derived from an EMBL/GenBank/DDBJ whole genome shotgun (WGS) entry which is preliminary data.</text>
</comment>
<feature type="compositionally biased region" description="Acidic residues" evidence="1">
    <location>
        <begin position="222"/>
        <end position="236"/>
    </location>
</feature>
<dbReference type="AlphaFoldDB" id="A0A0G2H038"/>
<feature type="compositionally biased region" description="Basic and acidic residues" evidence="1">
    <location>
        <begin position="87"/>
        <end position="102"/>
    </location>
</feature>
<feature type="region of interest" description="Disordered" evidence="1">
    <location>
        <begin position="71"/>
        <end position="203"/>
    </location>
</feature>
<dbReference type="InterPro" id="IPR008402">
    <property type="entry name" value="APC_su15/mnd2"/>
</dbReference>
<evidence type="ECO:0000313" key="2">
    <source>
        <dbReference type="EMBL" id="KKY28728.1"/>
    </source>
</evidence>
<reference evidence="2 3" key="2">
    <citation type="submission" date="2015-05" db="EMBL/GenBank/DDBJ databases">
        <title>Distinctive expansion of gene families associated with plant cell wall degradation and secondary metabolism in the genomes of grapevine trunk pathogens.</title>
        <authorList>
            <person name="Lawrence D.P."/>
            <person name="Travadon R."/>
            <person name="Rolshausen P.E."/>
            <person name="Baumgartner K."/>
        </authorList>
    </citation>
    <scope>NUCLEOTIDE SEQUENCE [LARGE SCALE GENOMIC DNA]</scope>
    <source>
        <strain evidence="2">DS831</strain>
    </source>
</reference>
<reference evidence="2 3" key="1">
    <citation type="submission" date="2015-03" db="EMBL/GenBank/DDBJ databases">
        <authorList>
            <person name="Morales-Cruz A."/>
            <person name="Amrine K.C."/>
            <person name="Cantu D."/>
        </authorList>
    </citation>
    <scope>NUCLEOTIDE SEQUENCE [LARGE SCALE GENOMIC DNA]</scope>
    <source>
        <strain evidence="2">DS831</strain>
    </source>
</reference>
<name>A0A0G2H038_9PEZI</name>
<protein>
    <recommendedName>
        <fullName evidence="4">Apc15p protein-domain-containing protein</fullName>
    </recommendedName>
</protein>
<feature type="compositionally biased region" description="Acidic residues" evidence="1">
    <location>
        <begin position="138"/>
        <end position="175"/>
    </location>
</feature>
<dbReference type="Proteomes" id="UP000034182">
    <property type="component" value="Unassembled WGS sequence"/>
</dbReference>
<organism evidence="2 3">
    <name type="scientific">Diplodia seriata</name>
    <dbReference type="NCBI Taxonomy" id="420778"/>
    <lineage>
        <taxon>Eukaryota</taxon>
        <taxon>Fungi</taxon>
        <taxon>Dikarya</taxon>
        <taxon>Ascomycota</taxon>
        <taxon>Pezizomycotina</taxon>
        <taxon>Dothideomycetes</taxon>
        <taxon>Dothideomycetes incertae sedis</taxon>
        <taxon>Botryosphaeriales</taxon>
        <taxon>Botryosphaeriaceae</taxon>
        <taxon>Diplodia</taxon>
    </lineage>
</organism>
<gene>
    <name evidence="2" type="ORF">UCDDS831_g00113</name>
</gene>
<evidence type="ECO:0000256" key="1">
    <source>
        <dbReference type="SAM" id="MobiDB-lite"/>
    </source>
</evidence>
<evidence type="ECO:0000313" key="3">
    <source>
        <dbReference type="Proteomes" id="UP000034182"/>
    </source>
</evidence>
<proteinExistence type="predicted"/>
<feature type="compositionally biased region" description="Acidic residues" evidence="1">
    <location>
        <begin position="103"/>
        <end position="128"/>
    </location>
</feature>